<gene>
    <name evidence="2" type="ORF">GRG538_LOCUS7160</name>
    <name evidence="3" type="ORF">QYT958_LOCUS5242</name>
</gene>
<evidence type="ECO:0000313" key="3">
    <source>
        <dbReference type="EMBL" id="CAF4508018.1"/>
    </source>
</evidence>
<accession>A0A817XK23</accession>
<dbReference type="AlphaFoldDB" id="A0A817XK23"/>
<feature type="transmembrane region" description="Helical" evidence="1">
    <location>
        <begin position="106"/>
        <end position="125"/>
    </location>
</feature>
<keyword evidence="1" id="KW-1133">Transmembrane helix</keyword>
<dbReference type="EMBL" id="CAJOBR010000428">
    <property type="protein sequence ID" value="CAF4508018.1"/>
    <property type="molecule type" value="Genomic_DNA"/>
</dbReference>
<dbReference type="Proteomes" id="UP000663848">
    <property type="component" value="Unassembled WGS sequence"/>
</dbReference>
<comment type="caution">
    <text evidence="2">The sequence shown here is derived from an EMBL/GenBank/DDBJ whole genome shotgun (WGS) entry which is preliminary data.</text>
</comment>
<feature type="transmembrane region" description="Helical" evidence="1">
    <location>
        <begin position="137"/>
        <end position="167"/>
    </location>
</feature>
<organism evidence="2 4">
    <name type="scientific">Rotaria socialis</name>
    <dbReference type="NCBI Taxonomy" id="392032"/>
    <lineage>
        <taxon>Eukaryota</taxon>
        <taxon>Metazoa</taxon>
        <taxon>Spiralia</taxon>
        <taxon>Gnathifera</taxon>
        <taxon>Rotifera</taxon>
        <taxon>Eurotatoria</taxon>
        <taxon>Bdelloidea</taxon>
        <taxon>Philodinida</taxon>
        <taxon>Philodinidae</taxon>
        <taxon>Rotaria</taxon>
    </lineage>
</organism>
<feature type="transmembrane region" description="Helical" evidence="1">
    <location>
        <begin position="74"/>
        <end position="94"/>
    </location>
</feature>
<sequence length="168" mass="18759">MQADKIELEVAVISTTLEGNQQQPNTPVDSRSSQLSDTESPALIHDSNLQEEEQAAQANHHRTNINMDEEILKINTLSITFAGVLIAVGGIILYFTRSFISSRLRYFLPIPPIGVAAYVFVFNMFKFYNASLPRFSSIVIEILLSTLTSALAFLLLVVLMVLIIWLIM</sequence>
<name>A0A817XK23_9BILA</name>
<keyword evidence="1" id="KW-0812">Transmembrane</keyword>
<dbReference type="Proteomes" id="UP000663872">
    <property type="component" value="Unassembled WGS sequence"/>
</dbReference>
<evidence type="ECO:0000256" key="1">
    <source>
        <dbReference type="SAM" id="Phobius"/>
    </source>
</evidence>
<dbReference type="EMBL" id="CAJNYT010000754">
    <property type="protein sequence ID" value="CAF3369262.1"/>
    <property type="molecule type" value="Genomic_DNA"/>
</dbReference>
<evidence type="ECO:0000313" key="4">
    <source>
        <dbReference type="Proteomes" id="UP000663872"/>
    </source>
</evidence>
<proteinExistence type="predicted"/>
<evidence type="ECO:0000313" key="2">
    <source>
        <dbReference type="EMBL" id="CAF3369262.1"/>
    </source>
</evidence>
<keyword evidence="1" id="KW-0472">Membrane</keyword>
<protein>
    <submittedName>
        <fullName evidence="2">Uncharacterized protein</fullName>
    </submittedName>
</protein>
<reference evidence="2" key="1">
    <citation type="submission" date="2021-02" db="EMBL/GenBank/DDBJ databases">
        <authorList>
            <person name="Nowell W R."/>
        </authorList>
    </citation>
    <scope>NUCLEOTIDE SEQUENCE</scope>
</reference>